<evidence type="ECO:0000313" key="9">
    <source>
        <dbReference type="Proteomes" id="UP000728032"/>
    </source>
</evidence>
<dbReference type="GO" id="GO:0005886">
    <property type="term" value="C:plasma membrane"/>
    <property type="evidence" value="ECO:0007669"/>
    <property type="project" value="TreeGrafter"/>
</dbReference>
<keyword evidence="3" id="KW-0547">Nucleotide-binding</keyword>
<dbReference type="EC" id="6.2.1.3" evidence="6"/>
<keyword evidence="5" id="KW-0067">ATP-binding</keyword>
<dbReference type="PANTHER" id="PTHR43272:SF83">
    <property type="entry name" value="ACYL-COA SYNTHETASE LONG-CHAIN, ISOFORM J"/>
    <property type="match status" value="1"/>
</dbReference>
<dbReference type="GO" id="GO:0030182">
    <property type="term" value="P:neuron differentiation"/>
    <property type="evidence" value="ECO:0007669"/>
    <property type="project" value="TreeGrafter"/>
</dbReference>
<feature type="domain" description="AMP-dependent synthetase/ligase" evidence="7">
    <location>
        <begin position="1"/>
        <end position="67"/>
    </location>
</feature>
<accession>A0A7R9MM74</accession>
<dbReference type="GO" id="GO:0090433">
    <property type="term" value="F:palmitoyl-CoA ligase activity"/>
    <property type="evidence" value="ECO:0007669"/>
    <property type="project" value="TreeGrafter"/>
</dbReference>
<evidence type="ECO:0000256" key="5">
    <source>
        <dbReference type="ARBA" id="ARBA00022840"/>
    </source>
</evidence>
<evidence type="ECO:0000259" key="7">
    <source>
        <dbReference type="Pfam" id="PF00501"/>
    </source>
</evidence>
<proteinExistence type="inferred from homology"/>
<keyword evidence="9" id="KW-1185">Reference proteome</keyword>
<dbReference type="GO" id="GO:0005783">
    <property type="term" value="C:endoplasmic reticulum"/>
    <property type="evidence" value="ECO:0007669"/>
    <property type="project" value="TreeGrafter"/>
</dbReference>
<evidence type="ECO:0000256" key="1">
    <source>
        <dbReference type="ARBA" id="ARBA00006432"/>
    </source>
</evidence>
<keyword evidence="4" id="KW-0443">Lipid metabolism</keyword>
<sequence>GYGSTEVTASATSMDFEDLSVGGIGAPLFGVKVRLVDWDEGGYKATDVPNPRGEAVVGGHNVAIGYHKLDELTAEAFETSGDGMRWFKTGDIVEVGADGMFKIIDRKKDFVKLQFGEYISLGKVESELKNFPFVDNICVYGDSHRTYLIALIIPNQKALTGLAAQLLNYVESDKLVDLCGNHKIIAHIEKELQMYCQSTGKLHKMEIPLKIMLCPQEWTTGNGLVTPALKIRRKNI</sequence>
<dbReference type="GO" id="GO:0005524">
    <property type="term" value="F:ATP binding"/>
    <property type="evidence" value="ECO:0007669"/>
    <property type="project" value="UniProtKB-KW"/>
</dbReference>
<dbReference type="Gene3D" id="3.40.50.12780">
    <property type="entry name" value="N-terminal domain of ligase-like"/>
    <property type="match status" value="1"/>
</dbReference>
<feature type="non-terminal residue" evidence="8">
    <location>
        <position position="236"/>
    </location>
</feature>
<protein>
    <recommendedName>
        <fullName evidence="6">long-chain-fatty-acid--CoA ligase</fullName>
        <ecNumber evidence="6">6.2.1.3</ecNumber>
    </recommendedName>
</protein>
<dbReference type="PANTHER" id="PTHR43272">
    <property type="entry name" value="LONG-CHAIN-FATTY-ACID--COA LIGASE"/>
    <property type="match status" value="1"/>
</dbReference>
<keyword evidence="4" id="KW-0276">Fatty acid metabolism</keyword>
<dbReference type="InterPro" id="IPR042099">
    <property type="entry name" value="ANL_N_sf"/>
</dbReference>
<evidence type="ECO:0000256" key="2">
    <source>
        <dbReference type="ARBA" id="ARBA00022598"/>
    </source>
</evidence>
<dbReference type="EMBL" id="OC942572">
    <property type="protein sequence ID" value="CAD7662427.1"/>
    <property type="molecule type" value="Genomic_DNA"/>
</dbReference>
<evidence type="ECO:0000256" key="4">
    <source>
        <dbReference type="ARBA" id="ARBA00022832"/>
    </source>
</evidence>
<reference evidence="8" key="1">
    <citation type="submission" date="2020-11" db="EMBL/GenBank/DDBJ databases">
        <authorList>
            <person name="Tran Van P."/>
        </authorList>
    </citation>
    <scope>NUCLEOTIDE SEQUENCE</scope>
</reference>
<gene>
    <name evidence="8" type="ORF">ONB1V03_LOCUS18987</name>
</gene>
<dbReference type="Pfam" id="PF00501">
    <property type="entry name" value="AMP-binding"/>
    <property type="match status" value="1"/>
</dbReference>
<dbReference type="GO" id="GO:0005811">
    <property type="term" value="C:lipid droplet"/>
    <property type="evidence" value="ECO:0007669"/>
    <property type="project" value="TreeGrafter"/>
</dbReference>
<comment type="similarity">
    <text evidence="1">Belongs to the ATP-dependent AMP-binding enzyme family.</text>
</comment>
<dbReference type="Proteomes" id="UP000728032">
    <property type="component" value="Unassembled WGS sequence"/>
</dbReference>
<dbReference type="SUPFAM" id="SSF56801">
    <property type="entry name" value="Acetyl-CoA synthetase-like"/>
    <property type="match status" value="1"/>
</dbReference>
<dbReference type="OrthoDB" id="1700726at2759"/>
<name>A0A7R9MM74_9ACAR</name>
<keyword evidence="2" id="KW-0436">Ligase</keyword>
<dbReference type="EMBL" id="CAJPVJ010027747">
    <property type="protein sequence ID" value="CAG2179563.1"/>
    <property type="molecule type" value="Genomic_DNA"/>
</dbReference>
<dbReference type="AlphaFoldDB" id="A0A7R9MM74"/>
<dbReference type="GO" id="GO:0035336">
    <property type="term" value="P:long-chain fatty-acyl-CoA metabolic process"/>
    <property type="evidence" value="ECO:0007669"/>
    <property type="project" value="TreeGrafter"/>
</dbReference>
<evidence type="ECO:0000256" key="3">
    <source>
        <dbReference type="ARBA" id="ARBA00022741"/>
    </source>
</evidence>
<organism evidence="8">
    <name type="scientific">Oppiella nova</name>
    <dbReference type="NCBI Taxonomy" id="334625"/>
    <lineage>
        <taxon>Eukaryota</taxon>
        <taxon>Metazoa</taxon>
        <taxon>Ecdysozoa</taxon>
        <taxon>Arthropoda</taxon>
        <taxon>Chelicerata</taxon>
        <taxon>Arachnida</taxon>
        <taxon>Acari</taxon>
        <taxon>Acariformes</taxon>
        <taxon>Sarcoptiformes</taxon>
        <taxon>Oribatida</taxon>
        <taxon>Brachypylina</taxon>
        <taxon>Oppioidea</taxon>
        <taxon>Oppiidae</taxon>
        <taxon>Oppiella</taxon>
    </lineage>
</organism>
<feature type="non-terminal residue" evidence="8">
    <location>
        <position position="1"/>
    </location>
</feature>
<dbReference type="InterPro" id="IPR000873">
    <property type="entry name" value="AMP-dep_synth/lig_dom"/>
</dbReference>
<evidence type="ECO:0000313" key="8">
    <source>
        <dbReference type="EMBL" id="CAD7662427.1"/>
    </source>
</evidence>
<evidence type="ECO:0000256" key="6">
    <source>
        <dbReference type="ARBA" id="ARBA00026121"/>
    </source>
</evidence>